<accession>A0AAN9G6N1</accession>
<dbReference type="Gene3D" id="2.30.29.30">
    <property type="entry name" value="Pleckstrin-homology domain (PH domain)/Phosphotyrosine-binding domain (PTB)"/>
    <property type="match status" value="1"/>
</dbReference>
<protein>
    <recommendedName>
        <fullName evidence="3">PH domain-containing protein</fullName>
    </recommendedName>
</protein>
<reference evidence="1 2" key="1">
    <citation type="submission" date="2024-02" db="EMBL/GenBank/DDBJ databases">
        <title>Chromosome-scale genome assembly of the rough periwinkle Littorina saxatilis.</title>
        <authorList>
            <person name="De Jode A."/>
            <person name="Faria R."/>
            <person name="Formenti G."/>
            <person name="Sims Y."/>
            <person name="Smith T.P."/>
            <person name="Tracey A."/>
            <person name="Wood J.M.D."/>
            <person name="Zagrodzka Z.B."/>
            <person name="Johannesson K."/>
            <person name="Butlin R.K."/>
            <person name="Leder E.H."/>
        </authorList>
    </citation>
    <scope>NUCLEOTIDE SEQUENCE [LARGE SCALE GENOMIC DNA]</scope>
    <source>
        <strain evidence="1">Snail1</strain>
        <tissue evidence="1">Muscle</tissue>
    </source>
</reference>
<evidence type="ECO:0000313" key="1">
    <source>
        <dbReference type="EMBL" id="KAK7096649.1"/>
    </source>
</evidence>
<evidence type="ECO:0000313" key="2">
    <source>
        <dbReference type="Proteomes" id="UP001374579"/>
    </source>
</evidence>
<dbReference type="AlphaFoldDB" id="A0AAN9G6N1"/>
<proteinExistence type="predicted"/>
<sequence>MFILHQQVVYRDEEDGQLYILYVVTDNSADRLAWINAVTAEATKAGAALSQFHHCGVWTKTMGKFSCCGQMARGAEGCVANDVALTASPTQRPGSSSSSSG</sequence>
<name>A0AAN9G6N1_9CAEN</name>
<keyword evidence="2" id="KW-1185">Reference proteome</keyword>
<evidence type="ECO:0008006" key="3">
    <source>
        <dbReference type="Google" id="ProtNLM"/>
    </source>
</evidence>
<comment type="caution">
    <text evidence="1">The sequence shown here is derived from an EMBL/GenBank/DDBJ whole genome shotgun (WGS) entry which is preliminary data.</text>
</comment>
<dbReference type="Proteomes" id="UP001374579">
    <property type="component" value="Unassembled WGS sequence"/>
</dbReference>
<gene>
    <name evidence="1" type="ORF">V1264_003730</name>
</gene>
<dbReference type="EMBL" id="JBAMIC010000013">
    <property type="protein sequence ID" value="KAK7096649.1"/>
    <property type="molecule type" value="Genomic_DNA"/>
</dbReference>
<organism evidence="1 2">
    <name type="scientific">Littorina saxatilis</name>
    <dbReference type="NCBI Taxonomy" id="31220"/>
    <lineage>
        <taxon>Eukaryota</taxon>
        <taxon>Metazoa</taxon>
        <taxon>Spiralia</taxon>
        <taxon>Lophotrochozoa</taxon>
        <taxon>Mollusca</taxon>
        <taxon>Gastropoda</taxon>
        <taxon>Caenogastropoda</taxon>
        <taxon>Littorinimorpha</taxon>
        <taxon>Littorinoidea</taxon>
        <taxon>Littorinidae</taxon>
        <taxon>Littorina</taxon>
    </lineage>
</organism>
<dbReference type="InterPro" id="IPR011993">
    <property type="entry name" value="PH-like_dom_sf"/>
</dbReference>